<feature type="compositionally biased region" description="Acidic residues" evidence="7">
    <location>
        <begin position="430"/>
        <end position="439"/>
    </location>
</feature>
<dbReference type="CDD" id="cd02440">
    <property type="entry name" value="AdoMet_MTases"/>
    <property type="match status" value="1"/>
</dbReference>
<feature type="compositionally biased region" description="Basic and acidic residues" evidence="7">
    <location>
        <begin position="419"/>
        <end position="429"/>
    </location>
</feature>
<comment type="similarity">
    <text evidence="1 5">Belongs to the methyltransferase superfamily. METTL16/RlmF family.</text>
</comment>
<comment type="caution">
    <text evidence="8">The sequence shown here is derived from an EMBL/GenBank/DDBJ whole genome shotgun (WGS) entry which is preliminary data.</text>
</comment>
<feature type="binding site" evidence="6">
    <location>
        <position position="184"/>
    </location>
    <ligand>
        <name>S-adenosyl-L-methionine</name>
        <dbReference type="ChEBI" id="CHEBI:59789"/>
    </ligand>
</feature>
<evidence type="ECO:0000256" key="7">
    <source>
        <dbReference type="SAM" id="MobiDB-lite"/>
    </source>
</evidence>
<dbReference type="PANTHER" id="PTHR13393:SF0">
    <property type="entry name" value="RNA N6-ADENOSINE-METHYLTRANSFERASE METTL16"/>
    <property type="match status" value="1"/>
</dbReference>
<name>A0AAN6J374_EXODE</name>
<dbReference type="PIRSF" id="PIRSF037350">
    <property type="entry name" value="Mtase_ZK1128_prd"/>
    <property type="match status" value="1"/>
</dbReference>
<reference evidence="8" key="1">
    <citation type="submission" date="2023-01" db="EMBL/GenBank/DDBJ databases">
        <title>Exophiala dermititidis isolated from Cystic Fibrosis Patient.</title>
        <authorList>
            <person name="Kurbessoian T."/>
            <person name="Crocker A."/>
            <person name="Murante D."/>
            <person name="Hogan D.A."/>
            <person name="Stajich J.E."/>
        </authorList>
    </citation>
    <scope>NUCLEOTIDE SEQUENCE</scope>
    <source>
        <strain evidence="8">Ex8</strain>
    </source>
</reference>
<feature type="binding site" evidence="6">
    <location>
        <position position="130"/>
    </location>
    <ligand>
        <name>S-adenosyl-L-methionine</name>
        <dbReference type="ChEBI" id="CHEBI:59789"/>
    </ligand>
</feature>
<dbReference type="GO" id="GO:0008168">
    <property type="term" value="F:methyltransferase activity"/>
    <property type="evidence" value="ECO:0007669"/>
    <property type="project" value="UniProtKB-UniRule"/>
</dbReference>
<feature type="binding site" evidence="6">
    <location>
        <position position="106"/>
    </location>
    <ligand>
        <name>S-adenosyl-L-methionine</name>
        <dbReference type="ChEBI" id="CHEBI:59789"/>
    </ligand>
</feature>
<dbReference type="Pfam" id="PF05971">
    <property type="entry name" value="Methyltransf_10"/>
    <property type="match status" value="1"/>
</dbReference>
<feature type="compositionally biased region" description="Low complexity" evidence="7">
    <location>
        <begin position="400"/>
        <end position="418"/>
    </location>
</feature>
<dbReference type="PANTHER" id="PTHR13393">
    <property type="entry name" value="SAM-DEPENDENT METHYLTRANSFERASE"/>
    <property type="match status" value="1"/>
</dbReference>
<dbReference type="EC" id="2.1.1.-" evidence="5"/>
<dbReference type="InterPro" id="IPR029063">
    <property type="entry name" value="SAM-dependent_MTases_sf"/>
</dbReference>
<keyword evidence="2 5" id="KW-0489">Methyltransferase</keyword>
<accession>A0AAN6J374</accession>
<dbReference type="AlphaFoldDB" id="A0AAN6J374"/>
<protein>
    <recommendedName>
        <fullName evidence="5">U6 small nuclear RNA (adenine-(43)-N(6))-methyltransferase</fullName>
        <ecNumber evidence="5">2.1.1.-</ecNumber>
    </recommendedName>
</protein>
<evidence type="ECO:0000256" key="2">
    <source>
        <dbReference type="ARBA" id="ARBA00022603"/>
    </source>
</evidence>
<evidence type="ECO:0000256" key="1">
    <source>
        <dbReference type="ARBA" id="ARBA00005878"/>
    </source>
</evidence>
<keyword evidence="3 5" id="KW-0808">Transferase</keyword>
<dbReference type="InterPro" id="IPR017182">
    <property type="entry name" value="METTL16/PsiM"/>
</dbReference>
<evidence type="ECO:0000256" key="4">
    <source>
        <dbReference type="ARBA" id="ARBA00022691"/>
    </source>
</evidence>
<dbReference type="InterPro" id="IPR010286">
    <property type="entry name" value="METTL16/RlmF"/>
</dbReference>
<feature type="binding site" evidence="6">
    <location>
        <position position="72"/>
    </location>
    <ligand>
        <name>S-adenosyl-L-methionine</name>
        <dbReference type="ChEBI" id="CHEBI:59789"/>
    </ligand>
</feature>
<keyword evidence="4 6" id="KW-0949">S-adenosyl-L-methionine</keyword>
<dbReference type="Proteomes" id="UP001161757">
    <property type="component" value="Unassembled WGS sequence"/>
</dbReference>
<evidence type="ECO:0000313" key="8">
    <source>
        <dbReference type="EMBL" id="KAJ8996121.1"/>
    </source>
</evidence>
<proteinExistence type="inferred from homology"/>
<dbReference type="Gene3D" id="3.40.50.150">
    <property type="entry name" value="Vaccinia Virus protein VP39"/>
    <property type="match status" value="1"/>
</dbReference>
<dbReference type="EMBL" id="JAJGCB010000001">
    <property type="protein sequence ID" value="KAJ8996121.1"/>
    <property type="molecule type" value="Genomic_DNA"/>
</dbReference>
<dbReference type="GO" id="GO:0070475">
    <property type="term" value="P:rRNA base methylation"/>
    <property type="evidence" value="ECO:0007669"/>
    <property type="project" value="TreeGrafter"/>
</dbReference>
<feature type="region of interest" description="Disordered" evidence="7">
    <location>
        <begin position="389"/>
        <end position="469"/>
    </location>
</feature>
<evidence type="ECO:0000256" key="5">
    <source>
        <dbReference type="PIRNR" id="PIRNR037350"/>
    </source>
</evidence>
<dbReference type="GO" id="GO:0005634">
    <property type="term" value="C:nucleus"/>
    <property type="evidence" value="ECO:0007669"/>
    <property type="project" value="TreeGrafter"/>
</dbReference>
<organism evidence="8 9">
    <name type="scientific">Exophiala dermatitidis</name>
    <name type="common">Black yeast-like fungus</name>
    <name type="synonym">Wangiella dermatitidis</name>
    <dbReference type="NCBI Taxonomy" id="5970"/>
    <lineage>
        <taxon>Eukaryota</taxon>
        <taxon>Fungi</taxon>
        <taxon>Dikarya</taxon>
        <taxon>Ascomycota</taxon>
        <taxon>Pezizomycotina</taxon>
        <taxon>Eurotiomycetes</taxon>
        <taxon>Chaetothyriomycetidae</taxon>
        <taxon>Chaetothyriales</taxon>
        <taxon>Herpotrichiellaceae</taxon>
        <taxon>Exophiala</taxon>
    </lineage>
</organism>
<evidence type="ECO:0000256" key="3">
    <source>
        <dbReference type="ARBA" id="ARBA00022679"/>
    </source>
</evidence>
<evidence type="ECO:0000256" key="6">
    <source>
        <dbReference type="PIRSR" id="PIRSR037350-1"/>
    </source>
</evidence>
<gene>
    <name evidence="8" type="ORF">HRR80_000858</name>
</gene>
<sequence length="523" mass="58855">MPAPDNIYENDVDFTTLALQYPQFAKKLKPNGQLDFSDPESVRQLTKSLLHRDFDLTIDLPEDRLCPPVPNRFNYILFIQRLLDDTSPDWHEGYDPTRSVIGLDIGTGSSAIYPLLACRQRPAWRFLATDIDEKNCTYALQNIAANGLEARIKLLDTDPTGQTLIPVEEIVRMGIERIDTVMTNPPFYPSSESLLESAHKKSRPPNSSCTGAPIEMITPGGEVAFVSQLIDESYSLSLSKARQETPGRRLQIQWFSSMLGKLSSVSDIVEALKSRDCTNFAVTEFVQGGQKAQKKAKTRRWCVAWSWMGFRPSVNVARGVSGSSGVEKRLLPAPTEYDFEVEVAAADTDTDVGAVERKLNQEMAKLDSIKWRYLSERRVGMFLSPQGDVWSRKARRKKQQQQTQQAQSQTQVHQTTTTNKDKTRARGNPEDPEADQDEEMTNRGQVSNDQAEDEGKDHEDEEDEEPALVVRISVIPPIIPSTTSTASTSKNTKVHIHIRHLHGQEPVLFESFCGWLKRKMTTT</sequence>
<evidence type="ECO:0000313" key="9">
    <source>
        <dbReference type="Proteomes" id="UP001161757"/>
    </source>
</evidence>
<dbReference type="SUPFAM" id="SSF53335">
    <property type="entry name" value="S-adenosyl-L-methionine-dependent methyltransferases"/>
    <property type="match status" value="1"/>
</dbReference>